<dbReference type="InterPro" id="IPR046357">
    <property type="entry name" value="PPIase_dom_sf"/>
</dbReference>
<feature type="chain" id="PRO_5015690826" description="PpiC domain-containing protein" evidence="2">
    <location>
        <begin position="19"/>
        <end position="208"/>
    </location>
</feature>
<evidence type="ECO:0000313" key="4">
    <source>
        <dbReference type="EMBL" id="PSG91919.1"/>
    </source>
</evidence>
<dbReference type="SUPFAM" id="SSF54534">
    <property type="entry name" value="FKBP-like"/>
    <property type="match status" value="1"/>
</dbReference>
<sequence>MKYLLTVTLALITFTATAQKKLIKSLDTITNTEQAEKFLETKKSRKNKILIFNEEKHQSKLANALLNTSVGSTKVVKGEFDTTVYKVIEKDNQRHYRLSYVYLDGNKLDAETIVKYKNEILQSYEDGVRFDDLAKKYSMDKNALRGGDSGWLKEGNLPIEVETEAFNLEHKVGQIYTVRIPEPQAYFVILKTHRIKKIKEIKVLKVID</sequence>
<reference evidence="4 5" key="1">
    <citation type="submission" date="2018-03" db="EMBL/GenBank/DDBJ databases">
        <title>Mesoflavibacter sp. HG37 and Mesoflavibacter sp. HG96 sp.nov., two marine bacteria isolated from seawater of Western Pacific Ocean.</title>
        <authorList>
            <person name="Cheng H."/>
            <person name="Wu Y.-H."/>
            <person name="Guo L.-L."/>
            <person name="Xu X.-W."/>
        </authorList>
    </citation>
    <scope>NUCLEOTIDE SEQUENCE [LARGE SCALE GENOMIC DNA]</scope>
    <source>
        <strain evidence="4 5">KCTC 42117</strain>
    </source>
</reference>
<comment type="caution">
    <text evidence="4">The sequence shown here is derived from an EMBL/GenBank/DDBJ whole genome shotgun (WGS) entry which is preliminary data.</text>
</comment>
<feature type="signal peptide" evidence="2">
    <location>
        <begin position="1"/>
        <end position="18"/>
    </location>
</feature>
<dbReference type="Gene3D" id="3.10.50.40">
    <property type="match status" value="1"/>
</dbReference>
<feature type="domain" description="PpiC" evidence="3">
    <location>
        <begin position="93"/>
        <end position="169"/>
    </location>
</feature>
<keyword evidence="1" id="KW-0697">Rotamase</keyword>
<dbReference type="EMBL" id="PXOT01000020">
    <property type="protein sequence ID" value="PSG91919.1"/>
    <property type="molecule type" value="Genomic_DNA"/>
</dbReference>
<evidence type="ECO:0000259" key="3">
    <source>
        <dbReference type="PROSITE" id="PS50198"/>
    </source>
</evidence>
<keyword evidence="5" id="KW-1185">Reference proteome</keyword>
<evidence type="ECO:0000256" key="2">
    <source>
        <dbReference type="SAM" id="SignalP"/>
    </source>
</evidence>
<keyword evidence="1" id="KW-0413">Isomerase</keyword>
<dbReference type="Pfam" id="PF00639">
    <property type="entry name" value="Rotamase"/>
    <property type="match status" value="1"/>
</dbReference>
<organism evidence="4 5">
    <name type="scientific">Mesoflavibacter zeaxanthinifaciens subsp. sabulilitoris</name>
    <dbReference type="NCBI Taxonomy" id="1520893"/>
    <lineage>
        <taxon>Bacteria</taxon>
        <taxon>Pseudomonadati</taxon>
        <taxon>Bacteroidota</taxon>
        <taxon>Flavobacteriia</taxon>
        <taxon>Flavobacteriales</taxon>
        <taxon>Flavobacteriaceae</taxon>
        <taxon>Mesoflavibacter</taxon>
    </lineage>
</organism>
<dbReference type="AlphaFoldDB" id="A0A2T1NGD0"/>
<name>A0A2T1NGD0_9FLAO</name>
<dbReference type="RefSeq" id="WP_106677620.1">
    <property type="nucleotide sequence ID" value="NZ_JACHWV010000001.1"/>
</dbReference>
<accession>A0A2T1NGD0</accession>
<dbReference type="PROSITE" id="PS50198">
    <property type="entry name" value="PPIC_PPIASE_2"/>
    <property type="match status" value="1"/>
</dbReference>
<dbReference type="InterPro" id="IPR000297">
    <property type="entry name" value="PPIase_PpiC"/>
</dbReference>
<gene>
    <name evidence="4" type="ORF">C7H61_04920</name>
</gene>
<evidence type="ECO:0000256" key="1">
    <source>
        <dbReference type="PROSITE-ProRule" id="PRU00278"/>
    </source>
</evidence>
<dbReference type="Proteomes" id="UP000238430">
    <property type="component" value="Unassembled WGS sequence"/>
</dbReference>
<dbReference type="GO" id="GO:0003755">
    <property type="term" value="F:peptidyl-prolyl cis-trans isomerase activity"/>
    <property type="evidence" value="ECO:0007669"/>
    <property type="project" value="UniProtKB-KW"/>
</dbReference>
<evidence type="ECO:0000313" key="5">
    <source>
        <dbReference type="Proteomes" id="UP000238430"/>
    </source>
</evidence>
<keyword evidence="2" id="KW-0732">Signal</keyword>
<proteinExistence type="predicted"/>
<protein>
    <recommendedName>
        <fullName evidence="3">PpiC domain-containing protein</fullName>
    </recommendedName>
</protein>
<dbReference type="OrthoDB" id="1348210at2"/>